<dbReference type="EnsemblMetazoa" id="Aqu2.1.31595_001">
    <property type="protein sequence ID" value="Aqu2.1.31595_001"/>
    <property type="gene ID" value="Aqu2.1.31595"/>
</dbReference>
<dbReference type="AlphaFoldDB" id="A0A1X7UUD7"/>
<evidence type="ECO:0000256" key="1">
    <source>
        <dbReference type="SAM" id="MobiDB-lite"/>
    </source>
</evidence>
<feature type="compositionally biased region" description="Basic residues" evidence="1">
    <location>
        <begin position="12"/>
        <end position="23"/>
    </location>
</feature>
<dbReference type="InParanoid" id="A0A1X7UUD7"/>
<feature type="region of interest" description="Disordered" evidence="1">
    <location>
        <begin position="1"/>
        <end position="35"/>
    </location>
</feature>
<sequence length="35" mass="3935">PNAPPSYGQKKLINKKNKNKRIKNSGGVGKNWKKL</sequence>
<reference evidence="2" key="1">
    <citation type="submission" date="2017-05" db="UniProtKB">
        <authorList>
            <consortium name="EnsemblMetazoa"/>
        </authorList>
    </citation>
    <scope>IDENTIFICATION</scope>
</reference>
<proteinExistence type="predicted"/>
<accession>A0A1X7UUD7</accession>
<evidence type="ECO:0000313" key="2">
    <source>
        <dbReference type="EnsemblMetazoa" id="Aqu2.1.31595_001"/>
    </source>
</evidence>
<protein>
    <submittedName>
        <fullName evidence="2">Uncharacterized protein</fullName>
    </submittedName>
</protein>
<organism evidence="2">
    <name type="scientific">Amphimedon queenslandica</name>
    <name type="common">Sponge</name>
    <dbReference type="NCBI Taxonomy" id="400682"/>
    <lineage>
        <taxon>Eukaryota</taxon>
        <taxon>Metazoa</taxon>
        <taxon>Porifera</taxon>
        <taxon>Demospongiae</taxon>
        <taxon>Heteroscleromorpha</taxon>
        <taxon>Haplosclerida</taxon>
        <taxon>Niphatidae</taxon>
        <taxon>Amphimedon</taxon>
    </lineage>
</organism>
<name>A0A1X7UUD7_AMPQE</name>